<dbReference type="KEGG" id="afi:Acife_1579"/>
<evidence type="ECO:0000313" key="6">
    <source>
        <dbReference type="EMBL" id="AEM47716.1"/>
    </source>
</evidence>
<dbReference type="Gene3D" id="3.30.450.20">
    <property type="entry name" value="PAS domain"/>
    <property type="match status" value="4"/>
</dbReference>
<feature type="transmembrane region" description="Helical" evidence="1">
    <location>
        <begin position="20"/>
        <end position="45"/>
    </location>
</feature>
<dbReference type="InterPro" id="IPR035919">
    <property type="entry name" value="EAL_sf"/>
</dbReference>
<dbReference type="SUPFAM" id="SSF55073">
    <property type="entry name" value="Nucleotide cyclase"/>
    <property type="match status" value="1"/>
</dbReference>
<dbReference type="InterPro" id="IPR029016">
    <property type="entry name" value="GAF-like_dom_sf"/>
</dbReference>
<dbReference type="Gene3D" id="3.30.450.40">
    <property type="match status" value="1"/>
</dbReference>
<feature type="transmembrane region" description="Helical" evidence="1">
    <location>
        <begin position="310"/>
        <end position="328"/>
    </location>
</feature>
<dbReference type="Pfam" id="PF13426">
    <property type="entry name" value="PAS_9"/>
    <property type="match status" value="2"/>
</dbReference>
<dbReference type="Pfam" id="PF13185">
    <property type="entry name" value="GAF_2"/>
    <property type="match status" value="1"/>
</dbReference>
<dbReference type="SUPFAM" id="SSF141868">
    <property type="entry name" value="EAL domain-like"/>
    <property type="match status" value="1"/>
</dbReference>
<keyword evidence="1" id="KW-0472">Membrane</keyword>
<dbReference type="SUPFAM" id="SSF55785">
    <property type="entry name" value="PYP-like sensor domain (PAS domain)"/>
    <property type="match status" value="2"/>
</dbReference>
<feature type="domain" description="EAL" evidence="4">
    <location>
        <begin position="953"/>
        <end position="1205"/>
    </location>
</feature>
<dbReference type="NCBIfam" id="TIGR00254">
    <property type="entry name" value="GGDEF"/>
    <property type="match status" value="1"/>
</dbReference>
<feature type="domain" description="PAC" evidence="3">
    <location>
        <begin position="724"/>
        <end position="775"/>
    </location>
</feature>
<feature type="domain" description="GGDEF" evidence="5">
    <location>
        <begin position="807"/>
        <end position="944"/>
    </location>
</feature>
<evidence type="ECO:0000256" key="1">
    <source>
        <dbReference type="SAM" id="Phobius"/>
    </source>
</evidence>
<evidence type="ECO:0000259" key="5">
    <source>
        <dbReference type="PROSITE" id="PS50887"/>
    </source>
</evidence>
<reference evidence="6 7" key="1">
    <citation type="journal article" date="2011" name="J. Bacteriol.">
        <title>Draft genome of the psychrotolerant acidophile Acidithiobacillus ferrivorans SS3.</title>
        <authorList>
            <person name="Liljeqvist M."/>
            <person name="Valdes J."/>
            <person name="Holmes D.S."/>
            <person name="Dopson M."/>
        </authorList>
    </citation>
    <scope>NUCLEOTIDE SEQUENCE [LARGE SCALE GENOMIC DNA]</scope>
    <source>
        <strain evidence="6 7">SS3</strain>
    </source>
</reference>
<dbReference type="HOGENOM" id="CLU_000445_61_0_6"/>
<dbReference type="NCBIfam" id="TIGR00229">
    <property type="entry name" value="sensory_box"/>
    <property type="match status" value="2"/>
</dbReference>
<dbReference type="STRING" id="743299.Acife_1579"/>
<dbReference type="EMBL" id="CP002985">
    <property type="protein sequence ID" value="AEM47716.1"/>
    <property type="molecule type" value="Genomic_DNA"/>
</dbReference>
<dbReference type="Pfam" id="PF00563">
    <property type="entry name" value="EAL"/>
    <property type="match status" value="1"/>
</dbReference>
<dbReference type="PROSITE" id="PS50112">
    <property type="entry name" value="PAS"/>
    <property type="match status" value="1"/>
</dbReference>
<dbReference type="SMART" id="SM00086">
    <property type="entry name" value="PAC"/>
    <property type="match status" value="2"/>
</dbReference>
<dbReference type="InterPro" id="IPR003018">
    <property type="entry name" value="GAF"/>
</dbReference>
<dbReference type="InterPro" id="IPR029787">
    <property type="entry name" value="Nucleotide_cyclase"/>
</dbReference>
<dbReference type="Pfam" id="PF00990">
    <property type="entry name" value="GGDEF"/>
    <property type="match status" value="1"/>
</dbReference>
<dbReference type="SMART" id="SM00267">
    <property type="entry name" value="GGDEF"/>
    <property type="match status" value="1"/>
</dbReference>
<evidence type="ECO:0000259" key="3">
    <source>
        <dbReference type="PROSITE" id="PS50113"/>
    </source>
</evidence>
<keyword evidence="1" id="KW-1133">Transmembrane helix</keyword>
<dbReference type="PROSITE" id="PS50883">
    <property type="entry name" value="EAL"/>
    <property type="match status" value="1"/>
</dbReference>
<dbReference type="CDD" id="cd00130">
    <property type="entry name" value="PAS"/>
    <property type="match status" value="2"/>
</dbReference>
<accession>G0JSB9</accession>
<dbReference type="CDD" id="cd18773">
    <property type="entry name" value="PDC1_HK_sensor"/>
    <property type="match status" value="1"/>
</dbReference>
<dbReference type="InterPro" id="IPR052155">
    <property type="entry name" value="Biofilm_reg_signaling"/>
</dbReference>
<dbReference type="FunFam" id="3.30.70.270:FF:000001">
    <property type="entry name" value="Diguanylate cyclase domain protein"/>
    <property type="match status" value="1"/>
</dbReference>
<dbReference type="eggNOG" id="COG5001">
    <property type="taxonomic scope" value="Bacteria"/>
</dbReference>
<organism evidence="6 7">
    <name type="scientific">Acidithiobacillus ferrivorans SS3</name>
    <dbReference type="NCBI Taxonomy" id="743299"/>
    <lineage>
        <taxon>Bacteria</taxon>
        <taxon>Pseudomonadati</taxon>
        <taxon>Pseudomonadota</taxon>
        <taxon>Acidithiobacillia</taxon>
        <taxon>Acidithiobacillales</taxon>
        <taxon>Acidithiobacillaceae</taxon>
        <taxon>Acidithiobacillus</taxon>
    </lineage>
</organism>
<dbReference type="InterPro" id="IPR043128">
    <property type="entry name" value="Rev_trsase/Diguanyl_cyclase"/>
</dbReference>
<dbReference type="InterPro" id="IPR000700">
    <property type="entry name" value="PAS-assoc_C"/>
</dbReference>
<dbReference type="CDD" id="cd12915">
    <property type="entry name" value="PDC2_DGC_like"/>
    <property type="match status" value="1"/>
</dbReference>
<name>G0JSB9_9PROT</name>
<dbReference type="Proteomes" id="UP000009220">
    <property type="component" value="Chromosome"/>
</dbReference>
<dbReference type="InterPro" id="IPR000160">
    <property type="entry name" value="GGDEF_dom"/>
</dbReference>
<sequence>MKIIPKIPAFLTRPITMPPYRWTIFLVFYGTFVGVLVFSGWYAWFSWHRYEQNSQYRLTLESDMVATVTQKLLDGHASGLQFLGVQLQRADALQHPRRARTLLLDYLKATSEIASANLIAPNGQVIASTAVPAGKPLPDFRNNPAIWQGFQKVLQAHGMRVYHPLRGPLVGDHWVIRLSRTVFSPAGQPLFVVATPLRFNGIEDFLSHLPLRKGTAVGLIRNDFYIEGRWPVPQNKLSKMLAHPVPAGGALLQALQKDPHTPHGTYAGVVTVGEPIYRFGAFTRLSHYPLTAFVSVPRDQWLAAWWQRQIEYPLVFLLIAFGFGLAAYRRILFLDRRWELQRQTLQIFRTLLDNSSDAIEVLDPVTLCFLDINATGCRALGYTREELLSMGVDDIDPMFSKGPLSGQALAQLRESGRALFETIHRRKDGSTFPVEANVVSVELDKPYLLAITRDITERKLLEAAQQDSARRLQRIIDFSVLLSSANEAIAQMENEADLLQSLCEMAVHHAHLRLAWIGQPDSDGWFQMLAAVGPMGYLAGIRISASAELPEGQGPAGLSWRDQKLVYNASFTKNPRMKPWAQRAEAFGISANAALPIFRGGKRWAILAMGHGEDNIFDADLQKILTDLAKDVGYGLDRLDILRREREANAFNEVLLNTQSSGIGVIRFPERIFEKVNARMLEMFGASSPEDLLGHPIRRFYLDEETYDRVGAANQKVLSEGHGMLRDVPYRRLDGAVIYVDLSVQRLDGTDGVQRILGTFVDVTERHRLVDDLARQSFSDMLTGLPNRRALDAEISKALARSARQERLLAVGFLDIDDFKPVNDTYGHDAGDDLLKEMARRLQGTVRRTDTVARLGGDEFVLLLEGLRDMDELDQVLARLQTASAQPFNIKGEMVRIQASLGLTIYPFDEADADLLLRHADQAMYAAKARPSRESGGWVQLYHPDIGNVSMGDELLRRDFLRALASGAVTLRYQPLVAMATDRVAGLEALTRWNREGREVSPDKFLSALGVRERQALGRFVLQTGLRQLAQWREAGLDLFLSINVTPEELDQPGFADTIFSILAAYPSVPPKSLVLEVLEIGEILEPGVALEHLQRLRGAGVKIALDDVGSAYASLLRLKNLPIDEIKIDQGFIRELSNKPQDLIFVESLVNLGLAMGVLITVEGVETEAHIALLREMKINYLQGYAIARPLQAEVVADFVRSFVLGAGDADTPMLALYQHLGWVRAAAESAINHGLYEHAELATCPITTWLHAHASELPEVETLLAEHETVHILGREILQVRQNGTRDELHRLLGQLHVHSHLFQEGLGQAIKTMRKNAEAKAPPPEGTDQ</sequence>
<proteinExistence type="predicted"/>
<dbReference type="CDD" id="cd01948">
    <property type="entry name" value="EAL"/>
    <property type="match status" value="1"/>
</dbReference>
<dbReference type="Gene3D" id="3.30.70.270">
    <property type="match status" value="1"/>
</dbReference>
<dbReference type="PANTHER" id="PTHR44757">
    <property type="entry name" value="DIGUANYLATE CYCLASE DGCP"/>
    <property type="match status" value="1"/>
</dbReference>
<dbReference type="SMART" id="SM00052">
    <property type="entry name" value="EAL"/>
    <property type="match status" value="1"/>
</dbReference>
<dbReference type="SMART" id="SM00091">
    <property type="entry name" value="PAS"/>
    <property type="match status" value="2"/>
</dbReference>
<gene>
    <name evidence="6" type="ORF">Acife_1579</name>
</gene>
<feature type="domain" description="PAS" evidence="2">
    <location>
        <begin position="344"/>
        <end position="389"/>
    </location>
</feature>
<dbReference type="PROSITE" id="PS50887">
    <property type="entry name" value="GGDEF"/>
    <property type="match status" value="1"/>
</dbReference>
<dbReference type="RefSeq" id="WP_014028972.1">
    <property type="nucleotide sequence ID" value="NC_015942.1"/>
</dbReference>
<dbReference type="SUPFAM" id="SSF55781">
    <property type="entry name" value="GAF domain-like"/>
    <property type="match status" value="1"/>
</dbReference>
<dbReference type="PANTHER" id="PTHR44757:SF2">
    <property type="entry name" value="BIOFILM ARCHITECTURE MAINTENANCE PROTEIN MBAA"/>
    <property type="match status" value="1"/>
</dbReference>
<dbReference type="eggNOG" id="COG2203">
    <property type="taxonomic scope" value="Bacteria"/>
</dbReference>
<dbReference type="InterPro" id="IPR001633">
    <property type="entry name" value="EAL_dom"/>
</dbReference>
<dbReference type="CDD" id="cd01949">
    <property type="entry name" value="GGDEF"/>
    <property type="match status" value="1"/>
</dbReference>
<protein>
    <submittedName>
        <fullName evidence="6">Diguanylate cyclase/phosphodiesterase with PAS/PAC and GAF sensor(S)</fullName>
    </submittedName>
</protein>
<evidence type="ECO:0000259" key="4">
    <source>
        <dbReference type="PROSITE" id="PS50883"/>
    </source>
</evidence>
<dbReference type="InterPro" id="IPR001610">
    <property type="entry name" value="PAC"/>
</dbReference>
<evidence type="ECO:0000259" key="2">
    <source>
        <dbReference type="PROSITE" id="PS50112"/>
    </source>
</evidence>
<dbReference type="Gene3D" id="3.20.20.450">
    <property type="entry name" value="EAL domain"/>
    <property type="match status" value="1"/>
</dbReference>
<keyword evidence="1" id="KW-0812">Transmembrane</keyword>
<dbReference type="InterPro" id="IPR000014">
    <property type="entry name" value="PAS"/>
</dbReference>
<evidence type="ECO:0000313" key="7">
    <source>
        <dbReference type="Proteomes" id="UP000009220"/>
    </source>
</evidence>
<dbReference type="InterPro" id="IPR035965">
    <property type="entry name" value="PAS-like_dom_sf"/>
</dbReference>
<dbReference type="PROSITE" id="PS50113">
    <property type="entry name" value="PAC"/>
    <property type="match status" value="1"/>
</dbReference>
<dbReference type="GO" id="GO:0003824">
    <property type="term" value="F:catalytic activity"/>
    <property type="evidence" value="ECO:0007669"/>
    <property type="project" value="UniProtKB-ARBA"/>
</dbReference>